<feature type="transmembrane region" description="Helical" evidence="1">
    <location>
        <begin position="42"/>
        <end position="62"/>
    </location>
</feature>
<proteinExistence type="predicted"/>
<dbReference type="Proteomes" id="UP000198923">
    <property type="component" value="Unassembled WGS sequence"/>
</dbReference>
<dbReference type="AlphaFoldDB" id="A0A1G7RUY3"/>
<dbReference type="EMBL" id="FNCN01000002">
    <property type="protein sequence ID" value="SDG14009.1"/>
    <property type="molecule type" value="Genomic_DNA"/>
</dbReference>
<keyword evidence="1" id="KW-0812">Transmembrane</keyword>
<protein>
    <submittedName>
        <fullName evidence="2">Uncharacterized protein</fullName>
    </submittedName>
</protein>
<evidence type="ECO:0000256" key="1">
    <source>
        <dbReference type="SAM" id="Phobius"/>
    </source>
</evidence>
<name>A0A1G7RUY3_9ACTN</name>
<keyword evidence="1" id="KW-0472">Membrane</keyword>
<evidence type="ECO:0000313" key="2">
    <source>
        <dbReference type="EMBL" id="SDG14009.1"/>
    </source>
</evidence>
<accession>A0A1G7RUY3</accession>
<gene>
    <name evidence="2" type="ORF">SAMN05421505_10235</name>
</gene>
<feature type="transmembrane region" description="Helical" evidence="1">
    <location>
        <begin position="16"/>
        <end position="36"/>
    </location>
</feature>
<evidence type="ECO:0000313" key="3">
    <source>
        <dbReference type="Proteomes" id="UP000198923"/>
    </source>
</evidence>
<dbReference type="STRING" id="504805.SAMN05421505_10235"/>
<organism evidence="2 3">
    <name type="scientific">Sinosporangium album</name>
    <dbReference type="NCBI Taxonomy" id="504805"/>
    <lineage>
        <taxon>Bacteria</taxon>
        <taxon>Bacillati</taxon>
        <taxon>Actinomycetota</taxon>
        <taxon>Actinomycetes</taxon>
        <taxon>Streptosporangiales</taxon>
        <taxon>Streptosporangiaceae</taxon>
        <taxon>Sinosporangium</taxon>
    </lineage>
</organism>
<reference evidence="2 3" key="1">
    <citation type="submission" date="2016-10" db="EMBL/GenBank/DDBJ databases">
        <authorList>
            <person name="de Groot N.N."/>
        </authorList>
    </citation>
    <scope>NUCLEOTIDE SEQUENCE [LARGE SCALE GENOMIC DNA]</scope>
    <source>
        <strain evidence="2 3">CPCC 201354</strain>
    </source>
</reference>
<dbReference type="NCBIfam" id="NF041681">
    <property type="entry name" value="HGxxPAAW"/>
    <property type="match status" value="1"/>
</dbReference>
<keyword evidence="3" id="KW-1185">Reference proteome</keyword>
<sequence length="86" mass="8729">MSGNGSTGSHGGTPKSWLAVIVILLGSTLSGVGLTVGPNWLLVWVGVGVCAVGGVLALVFDIMSDVIVDAPRVPLAEADPMVQRVF</sequence>
<dbReference type="RefSeq" id="WP_093167612.1">
    <property type="nucleotide sequence ID" value="NZ_FNCN01000002.1"/>
</dbReference>
<keyword evidence="1" id="KW-1133">Transmembrane helix</keyword>